<dbReference type="HAMAP" id="MF_01632">
    <property type="entry name" value="UbiC"/>
    <property type="match status" value="1"/>
</dbReference>
<dbReference type="PANTHER" id="PTHR38683">
    <property type="entry name" value="CHORISMATE PYRUVATE-LYASE"/>
    <property type="match status" value="1"/>
</dbReference>
<comment type="caution">
    <text evidence="5">The sequence shown here is derived from an EMBL/GenBank/DDBJ whole genome shotgun (WGS) entry which is preliminary data.</text>
</comment>
<keyword evidence="4" id="KW-0670">Pyruvate</keyword>
<dbReference type="EC" id="4.1.3.40" evidence="4"/>
<dbReference type="SUPFAM" id="SSF64288">
    <property type="entry name" value="Chorismate lyase-like"/>
    <property type="match status" value="1"/>
</dbReference>
<evidence type="ECO:0000256" key="2">
    <source>
        <dbReference type="ARBA" id="ARBA00022688"/>
    </source>
</evidence>
<dbReference type="Proteomes" id="UP000466130">
    <property type="component" value="Unassembled WGS sequence"/>
</dbReference>
<comment type="pathway">
    <text evidence="4">Cofactor biosynthesis; ubiquinone biosynthesis.</text>
</comment>
<accession>A0ABQ6XA55</accession>
<feature type="binding site" evidence="4">
    <location>
        <position position="149"/>
    </location>
    <ligand>
        <name>substrate</name>
    </ligand>
</feature>
<comment type="caution">
    <text evidence="4">Lacks conserved residue(s) required for the propagation of feature annotation.</text>
</comment>
<feature type="binding site" evidence="4">
    <location>
        <position position="59"/>
    </location>
    <ligand>
        <name>substrate</name>
    </ligand>
</feature>
<dbReference type="GO" id="GO:0016829">
    <property type="term" value="F:lyase activity"/>
    <property type="evidence" value="ECO:0007669"/>
    <property type="project" value="UniProtKB-KW"/>
</dbReference>
<evidence type="ECO:0000313" key="5">
    <source>
        <dbReference type="EMBL" id="KAE8437975.1"/>
    </source>
</evidence>
<reference evidence="5 6" key="1">
    <citation type="submission" date="2019-09" db="EMBL/GenBank/DDBJ databases">
        <title>The Halomonas whole genome shotgun (WGS).</title>
        <authorList>
            <person name="Xie Z."/>
        </authorList>
    </citation>
    <scope>NUCLEOTIDE SEQUENCE [LARGE SCALE GENOMIC DNA]</scope>
    <source>
        <strain evidence="5 6">NBT06E8</strain>
    </source>
</reference>
<dbReference type="EMBL" id="VWRT01000013">
    <property type="protein sequence ID" value="KAE8437975.1"/>
    <property type="molecule type" value="Genomic_DNA"/>
</dbReference>
<dbReference type="InterPro" id="IPR007440">
    <property type="entry name" value="Chorismate--pyruvate_lyase"/>
</dbReference>
<protein>
    <recommendedName>
        <fullName evidence="4">Probable chorismate pyruvate-lyase</fullName>
        <shortName evidence="4">CL</shortName>
        <shortName evidence="4">CPL</shortName>
        <ecNumber evidence="4">4.1.3.40</ecNumber>
    </recommendedName>
</protein>
<comment type="subcellular location">
    <subcellularLocation>
        <location evidence="4">Cytoplasm</location>
    </subcellularLocation>
</comment>
<keyword evidence="2 4" id="KW-0831">Ubiquinone biosynthesis</keyword>
<proteinExistence type="inferred from homology"/>
<comment type="function">
    <text evidence="4">Removes the pyruvyl group from chorismate, with concomitant aromatization of the ring, to provide 4-hydroxybenzoate (4HB) for the ubiquinone pathway.</text>
</comment>
<sequence length="164" mass="18062">MSAPWWQWVASTDSLTARLMAAGKPGAFRVRVLRQTIGLPQRDEALALGIAHRRYAWLREVALCIDETPWVVARSVASLHHLQGKGLGNLGERSLGSWLFQKPDLVRGPLEVTSAAPPFNRLTLGSSASSLWGRRSVFEHGGLSLLVQEYFLSTMTDALSLPSR</sequence>
<keyword evidence="1 4" id="KW-0963">Cytoplasm</keyword>
<keyword evidence="3 4" id="KW-0456">Lyase</keyword>
<evidence type="ECO:0000256" key="3">
    <source>
        <dbReference type="ARBA" id="ARBA00023239"/>
    </source>
</evidence>
<dbReference type="Gene3D" id="3.40.1410.10">
    <property type="entry name" value="Chorismate lyase-like"/>
    <property type="match status" value="1"/>
</dbReference>
<dbReference type="InterPro" id="IPR028978">
    <property type="entry name" value="Chorismate_lyase_/UTRA_dom_sf"/>
</dbReference>
<evidence type="ECO:0000256" key="4">
    <source>
        <dbReference type="HAMAP-Rule" id="MF_01632"/>
    </source>
</evidence>
<gene>
    <name evidence="4" type="primary">ubiC</name>
    <name evidence="5" type="ORF">F1978_12395</name>
</gene>
<name>A0ABQ6XA55_9GAMM</name>
<organism evidence="5 6">
    <name type="scientific">Vreelandella piezotolerans</name>
    <dbReference type="NCBI Taxonomy" id="2609667"/>
    <lineage>
        <taxon>Bacteria</taxon>
        <taxon>Pseudomonadati</taxon>
        <taxon>Pseudomonadota</taxon>
        <taxon>Gammaproteobacteria</taxon>
        <taxon>Oceanospirillales</taxon>
        <taxon>Halomonadaceae</taxon>
        <taxon>Vreelandella</taxon>
    </lineage>
</organism>
<dbReference type="Pfam" id="PF04345">
    <property type="entry name" value="Chor_lyase"/>
    <property type="match status" value="1"/>
</dbReference>
<keyword evidence="6" id="KW-1185">Reference proteome</keyword>
<dbReference type="PANTHER" id="PTHR38683:SF1">
    <property type="entry name" value="CHORISMATE PYRUVATE-LYASE"/>
    <property type="match status" value="1"/>
</dbReference>
<evidence type="ECO:0000256" key="1">
    <source>
        <dbReference type="ARBA" id="ARBA00022490"/>
    </source>
</evidence>
<comment type="similarity">
    <text evidence="4">Belongs to the UbiC family.</text>
</comment>
<comment type="catalytic activity">
    <reaction evidence="4">
        <text>chorismate = 4-hydroxybenzoate + pyruvate</text>
        <dbReference type="Rhea" id="RHEA:16505"/>
        <dbReference type="ChEBI" id="CHEBI:15361"/>
        <dbReference type="ChEBI" id="CHEBI:17879"/>
        <dbReference type="ChEBI" id="CHEBI:29748"/>
        <dbReference type="EC" id="4.1.3.40"/>
    </reaction>
</comment>
<feature type="binding site" evidence="4">
    <location>
        <position position="95"/>
    </location>
    <ligand>
        <name>substrate</name>
    </ligand>
</feature>
<evidence type="ECO:0000313" key="6">
    <source>
        <dbReference type="Proteomes" id="UP000466130"/>
    </source>
</evidence>